<dbReference type="AlphaFoldDB" id="A0A414J0A2"/>
<sequence>MTDRDYAIKSMKEITFQMASHAQDYLEVTIGRHYTDIKELMTSYQKLILENQVVLEELDMECQEKINEDMAYALSYLSIYNNQLNVPKMHREMNNLMIIYGLSDMIYRGMTLVKFYAPNGVMLSGILHSCFCSHYNKTDVEVQQELGIGRTSFYKMKKQALGYLGFYFYEIVVPQAKDKRFKPSLGVEEE</sequence>
<comment type="caution">
    <text evidence="1">The sequence shown here is derived from an EMBL/GenBank/DDBJ whole genome shotgun (WGS) entry which is preliminary data.</text>
</comment>
<dbReference type="EMBL" id="QSKF01000020">
    <property type="protein sequence ID" value="RHE36572.1"/>
    <property type="molecule type" value="Genomic_DNA"/>
</dbReference>
<dbReference type="RefSeq" id="WP_118050736.1">
    <property type="nucleotide sequence ID" value="NZ_CABJFK010000020.1"/>
</dbReference>
<name>A0A414J0A2_9FIRM</name>
<reference evidence="1 2" key="1">
    <citation type="submission" date="2018-08" db="EMBL/GenBank/DDBJ databases">
        <title>A genome reference for cultivated species of the human gut microbiota.</title>
        <authorList>
            <person name="Zou Y."/>
            <person name="Xue W."/>
            <person name="Luo G."/>
        </authorList>
    </citation>
    <scope>NUCLEOTIDE SEQUENCE [LARGE SCALE GENOMIC DNA]</scope>
    <source>
        <strain evidence="1 2">AM28-23</strain>
    </source>
</reference>
<evidence type="ECO:0000313" key="1">
    <source>
        <dbReference type="EMBL" id="RHE36572.1"/>
    </source>
</evidence>
<evidence type="ECO:0000313" key="2">
    <source>
        <dbReference type="Proteomes" id="UP000283745"/>
    </source>
</evidence>
<protein>
    <recommendedName>
        <fullName evidence="3">Phage transcriptional regulator, ArpU family</fullName>
    </recommendedName>
</protein>
<proteinExistence type="predicted"/>
<gene>
    <name evidence="1" type="ORF">DW740_16765</name>
</gene>
<evidence type="ECO:0008006" key="3">
    <source>
        <dbReference type="Google" id="ProtNLM"/>
    </source>
</evidence>
<organism evidence="1 2">
    <name type="scientific">Blautia obeum</name>
    <dbReference type="NCBI Taxonomy" id="40520"/>
    <lineage>
        <taxon>Bacteria</taxon>
        <taxon>Bacillati</taxon>
        <taxon>Bacillota</taxon>
        <taxon>Clostridia</taxon>
        <taxon>Lachnospirales</taxon>
        <taxon>Lachnospiraceae</taxon>
        <taxon>Blautia</taxon>
    </lineage>
</organism>
<accession>A0A414J0A2</accession>
<dbReference type="Proteomes" id="UP000283745">
    <property type="component" value="Unassembled WGS sequence"/>
</dbReference>